<dbReference type="Proteomes" id="UP001151760">
    <property type="component" value="Unassembled WGS sequence"/>
</dbReference>
<evidence type="ECO:0000313" key="1">
    <source>
        <dbReference type="EMBL" id="GJT64073.1"/>
    </source>
</evidence>
<reference evidence="1" key="1">
    <citation type="journal article" date="2022" name="Int. J. Mol. Sci.">
        <title>Draft Genome of Tanacetum Coccineum: Genomic Comparison of Closely Related Tanacetum-Family Plants.</title>
        <authorList>
            <person name="Yamashiro T."/>
            <person name="Shiraishi A."/>
            <person name="Nakayama K."/>
            <person name="Satake H."/>
        </authorList>
    </citation>
    <scope>NUCLEOTIDE SEQUENCE</scope>
</reference>
<protein>
    <submittedName>
        <fullName evidence="1">Uncharacterized protein</fullName>
    </submittedName>
</protein>
<reference evidence="1" key="2">
    <citation type="submission" date="2022-01" db="EMBL/GenBank/DDBJ databases">
        <authorList>
            <person name="Yamashiro T."/>
            <person name="Shiraishi A."/>
            <person name="Satake H."/>
            <person name="Nakayama K."/>
        </authorList>
    </citation>
    <scope>NUCLEOTIDE SEQUENCE</scope>
</reference>
<dbReference type="EMBL" id="BQNB010017512">
    <property type="protein sequence ID" value="GJT64073.1"/>
    <property type="molecule type" value="Genomic_DNA"/>
</dbReference>
<proteinExistence type="predicted"/>
<gene>
    <name evidence="1" type="ORF">Tco_1015553</name>
</gene>
<keyword evidence="2" id="KW-1185">Reference proteome</keyword>
<organism evidence="1 2">
    <name type="scientific">Tanacetum coccineum</name>
    <dbReference type="NCBI Taxonomy" id="301880"/>
    <lineage>
        <taxon>Eukaryota</taxon>
        <taxon>Viridiplantae</taxon>
        <taxon>Streptophyta</taxon>
        <taxon>Embryophyta</taxon>
        <taxon>Tracheophyta</taxon>
        <taxon>Spermatophyta</taxon>
        <taxon>Magnoliopsida</taxon>
        <taxon>eudicotyledons</taxon>
        <taxon>Gunneridae</taxon>
        <taxon>Pentapetalae</taxon>
        <taxon>asterids</taxon>
        <taxon>campanulids</taxon>
        <taxon>Asterales</taxon>
        <taxon>Asteraceae</taxon>
        <taxon>Asteroideae</taxon>
        <taxon>Anthemideae</taxon>
        <taxon>Anthemidinae</taxon>
        <taxon>Tanacetum</taxon>
    </lineage>
</organism>
<sequence length="87" mass="10217">MVFHNLWVELLEYTNERQLFITELEGLCPSAKSDVRGKYQQCQEKDCFDEENQISIEVEFLVRSFAIVLLDFKNVAILFDDKIIALL</sequence>
<name>A0ABQ5FM88_9ASTR</name>
<evidence type="ECO:0000313" key="2">
    <source>
        <dbReference type="Proteomes" id="UP001151760"/>
    </source>
</evidence>
<comment type="caution">
    <text evidence="1">The sequence shown here is derived from an EMBL/GenBank/DDBJ whole genome shotgun (WGS) entry which is preliminary data.</text>
</comment>
<accession>A0ABQ5FM88</accession>